<gene>
    <name evidence="1" type="ORF">METZ01_LOCUS89187</name>
</gene>
<evidence type="ECO:0000313" key="1">
    <source>
        <dbReference type="EMBL" id="SVA36333.1"/>
    </source>
</evidence>
<dbReference type="AlphaFoldDB" id="A0A381VAF3"/>
<accession>A0A381VAF3</accession>
<name>A0A381VAF3_9ZZZZ</name>
<dbReference type="EMBL" id="UINC01008063">
    <property type="protein sequence ID" value="SVA36333.1"/>
    <property type="molecule type" value="Genomic_DNA"/>
</dbReference>
<protein>
    <submittedName>
        <fullName evidence="1">Uncharacterized protein</fullName>
    </submittedName>
</protein>
<proteinExistence type="predicted"/>
<sequence>MVPTNKTEYNIYSPKRFSAKETAFNHNIFQTVDGRHIVPITFSDESLNPKSFFGLKKMYDLDSILIIDRLKKVATDVCIIDHINMSGTNFLIGKTPHKELPTFPDMGHIYNPIPNLKQVLVHTVGPERFSSDTGKDEIVSEATGLIAPLWHYVGVAVFARNCYTE</sequence>
<organism evidence="1">
    <name type="scientific">marine metagenome</name>
    <dbReference type="NCBI Taxonomy" id="408172"/>
    <lineage>
        <taxon>unclassified sequences</taxon>
        <taxon>metagenomes</taxon>
        <taxon>ecological metagenomes</taxon>
    </lineage>
</organism>
<reference evidence="1" key="1">
    <citation type="submission" date="2018-05" db="EMBL/GenBank/DDBJ databases">
        <authorList>
            <person name="Lanie J.A."/>
            <person name="Ng W.-L."/>
            <person name="Kazmierczak K.M."/>
            <person name="Andrzejewski T.M."/>
            <person name="Davidsen T.M."/>
            <person name="Wayne K.J."/>
            <person name="Tettelin H."/>
            <person name="Glass J.I."/>
            <person name="Rusch D."/>
            <person name="Podicherti R."/>
            <person name="Tsui H.-C.T."/>
            <person name="Winkler M.E."/>
        </authorList>
    </citation>
    <scope>NUCLEOTIDE SEQUENCE</scope>
</reference>